<feature type="region of interest" description="Disordered" evidence="1">
    <location>
        <begin position="134"/>
        <end position="176"/>
    </location>
</feature>
<dbReference type="AlphaFoldDB" id="A0AAV9V3Y0"/>
<keyword evidence="4" id="KW-1185">Reference proteome</keyword>
<evidence type="ECO:0000256" key="1">
    <source>
        <dbReference type="SAM" id="MobiDB-lite"/>
    </source>
</evidence>
<feature type="region of interest" description="Disordered" evidence="1">
    <location>
        <begin position="839"/>
        <end position="862"/>
    </location>
</feature>
<feature type="compositionally biased region" description="Basic and acidic residues" evidence="1">
    <location>
        <begin position="1043"/>
        <end position="1052"/>
    </location>
</feature>
<protein>
    <recommendedName>
        <fullName evidence="2">DUF7905 domain-containing protein</fullName>
    </recommendedName>
</protein>
<dbReference type="GO" id="GO:0003723">
    <property type="term" value="F:RNA binding"/>
    <property type="evidence" value="ECO:0007669"/>
    <property type="project" value="InterPro"/>
</dbReference>
<dbReference type="Gene3D" id="3.30.1370.10">
    <property type="entry name" value="K Homology domain, type 1"/>
    <property type="match status" value="1"/>
</dbReference>
<feature type="region of interest" description="Disordered" evidence="1">
    <location>
        <begin position="898"/>
        <end position="956"/>
    </location>
</feature>
<dbReference type="InterPro" id="IPR057227">
    <property type="entry name" value="DUF7905"/>
</dbReference>
<dbReference type="InterPro" id="IPR036612">
    <property type="entry name" value="KH_dom_type_1_sf"/>
</dbReference>
<feature type="compositionally biased region" description="Basic and acidic residues" evidence="1">
    <location>
        <begin position="839"/>
        <end position="849"/>
    </location>
</feature>
<evidence type="ECO:0000259" key="2">
    <source>
        <dbReference type="Pfam" id="PF25482"/>
    </source>
</evidence>
<feature type="compositionally biased region" description="Basic and acidic residues" evidence="1">
    <location>
        <begin position="334"/>
        <end position="352"/>
    </location>
</feature>
<dbReference type="Pfam" id="PF25482">
    <property type="entry name" value="DUF7905"/>
    <property type="match status" value="1"/>
</dbReference>
<reference evidence="3 4" key="1">
    <citation type="submission" date="2019-10" db="EMBL/GenBank/DDBJ databases">
        <authorList>
            <person name="Palmer J.M."/>
        </authorList>
    </citation>
    <scope>NUCLEOTIDE SEQUENCE [LARGE SCALE GENOMIC DNA]</scope>
    <source>
        <strain evidence="3 4">TWF730</strain>
    </source>
</reference>
<dbReference type="CDD" id="cd00105">
    <property type="entry name" value="KH-I"/>
    <property type="match status" value="1"/>
</dbReference>
<feature type="region of interest" description="Disordered" evidence="1">
    <location>
        <begin position="1"/>
        <end position="43"/>
    </location>
</feature>
<proteinExistence type="predicted"/>
<sequence length="1052" mass="118547">MSGAAHNWYQHSIPPSSEAGTSLTDASSLPQDPEFGNADIWNQKNRAVSEAEIVTQAEQKQEDVGKWIENMHEQSSADYKAIEEGVRTTDITRQFYEDIANTPPTPGTPGIPSDNEQTQTPSGRILTFGDVRKDRQQAQGRRVAPEVSTRKKGKNRKVQPQAQEIQARPTQAGVPQPQAIRAQPSQLQQHRLEGPTHDMRKMNDGDKQAREYPGVPTDYYLFPVRAGEKAQQGKKDRLNAPDMETRIIGAERHHILAIADVTGTHIKFPQDDPQDFNHETGALANRVRIWGTTAAVDRAKVYLMYLNKHADKDVQSVTKKSTPWAKVKALPGQRHREAATKQERQREERNRYRVPSKNDEIFPYSGAFAWPQTEVNPADVLGMNYESLDPVRHDNGVYIVYSSKRQCFRVLGFNQESIDRSLDRIFVVFCEIAARNRPQIQYTLIQPPKVYCPQIAMDTEHGLGSVIDAYKPSFDSVGVEPRLANNGTMSGEANWEAKRQTLALANESYIRSALDYCLKDLNYLRMYAKLRVYFGSFILFGYRRPERVLHATDEFMEMMRARLAKGELIRHIGSTAAGNRLRDYCDAFCHRSANSESKGPALSYANPRDAEGAMEADYSTTMYLLVTRRPDPPFELKLEVDFRKSPNGEYTIAARRWLRVPRTETNGSRSVAKKRMPLDLKVVDLDRGVSYQFDLTLGQSFNDLDKMPILNEFVLHLELVDSSDGLNKRVSYIQLPGIKVTNIITKTKYPYYFVGSHYIFEITQYEHIRASEGNDRKMTVGLPSGGFPADYSHHSTTDILWGASVYNKEWDTAFAKQADLPIGYSGDWQPSVESFLGDTGKKLSDHGTKGSENTPHGKKPMDGFSELLQKIEFGVQAFHEVKKMVFGDMTKKFVETGAKGERQTPSPFQKPAQNLQNDSGIYETRTPPGFENQSFESPPESIMYEDDETDEPDEDIYKGMTAGQRLALKFGRAKQKSATANSMAYTVYGDSEYSQAVKEKDGLVSGSNSTYGDSMHGGEASRSADTRSRRDLVSEYGDSEFSAEAKEREGLY</sequence>
<feature type="region of interest" description="Disordered" evidence="1">
    <location>
        <begin position="999"/>
        <end position="1052"/>
    </location>
</feature>
<feature type="domain" description="DUF7905" evidence="2">
    <location>
        <begin position="494"/>
        <end position="837"/>
    </location>
</feature>
<dbReference type="EMBL" id="JAVHNS010000005">
    <property type="protein sequence ID" value="KAK6353770.1"/>
    <property type="molecule type" value="Genomic_DNA"/>
</dbReference>
<gene>
    <name evidence="3" type="ORF">TWF730_008197</name>
</gene>
<feature type="compositionally biased region" description="Acidic residues" evidence="1">
    <location>
        <begin position="943"/>
        <end position="954"/>
    </location>
</feature>
<feature type="region of interest" description="Disordered" evidence="1">
    <location>
        <begin position="100"/>
        <end position="122"/>
    </location>
</feature>
<comment type="caution">
    <text evidence="3">The sequence shown here is derived from an EMBL/GenBank/DDBJ whole genome shotgun (WGS) entry which is preliminary data.</text>
</comment>
<evidence type="ECO:0000313" key="3">
    <source>
        <dbReference type="EMBL" id="KAK6353770.1"/>
    </source>
</evidence>
<organism evidence="3 4">
    <name type="scientific">Orbilia blumenaviensis</name>
    <dbReference type="NCBI Taxonomy" id="1796055"/>
    <lineage>
        <taxon>Eukaryota</taxon>
        <taxon>Fungi</taxon>
        <taxon>Dikarya</taxon>
        <taxon>Ascomycota</taxon>
        <taxon>Pezizomycotina</taxon>
        <taxon>Orbiliomycetes</taxon>
        <taxon>Orbiliales</taxon>
        <taxon>Orbiliaceae</taxon>
        <taxon>Orbilia</taxon>
    </lineage>
</organism>
<accession>A0AAV9V3Y0</accession>
<feature type="compositionally biased region" description="Basic and acidic residues" evidence="1">
    <location>
        <begin position="1022"/>
        <end position="1033"/>
    </location>
</feature>
<feature type="compositionally biased region" description="Polar residues" evidence="1">
    <location>
        <begin position="9"/>
        <end position="30"/>
    </location>
</feature>
<feature type="compositionally biased region" description="Polar residues" evidence="1">
    <location>
        <begin position="903"/>
        <end position="919"/>
    </location>
</feature>
<name>A0AAV9V3Y0_9PEZI</name>
<evidence type="ECO:0000313" key="4">
    <source>
        <dbReference type="Proteomes" id="UP001373714"/>
    </source>
</evidence>
<feature type="region of interest" description="Disordered" evidence="1">
    <location>
        <begin position="333"/>
        <end position="352"/>
    </location>
</feature>
<dbReference type="Proteomes" id="UP001373714">
    <property type="component" value="Unassembled WGS sequence"/>
</dbReference>
<dbReference type="SUPFAM" id="SSF54791">
    <property type="entry name" value="Eukaryotic type KH-domain (KH-domain type I)"/>
    <property type="match status" value="1"/>
</dbReference>